<evidence type="ECO:0000313" key="2">
    <source>
        <dbReference type="Proteomes" id="UP000054337"/>
    </source>
</evidence>
<organism evidence="1 2">
    <name type="scientific">Bipolaris victoriae (strain FI3)</name>
    <name type="common">Victoria blight of oats agent</name>
    <name type="synonym">Cochliobolus victoriae</name>
    <dbReference type="NCBI Taxonomy" id="930091"/>
    <lineage>
        <taxon>Eukaryota</taxon>
        <taxon>Fungi</taxon>
        <taxon>Dikarya</taxon>
        <taxon>Ascomycota</taxon>
        <taxon>Pezizomycotina</taxon>
        <taxon>Dothideomycetes</taxon>
        <taxon>Pleosporomycetidae</taxon>
        <taxon>Pleosporales</taxon>
        <taxon>Pleosporineae</taxon>
        <taxon>Pleosporaceae</taxon>
        <taxon>Bipolaris</taxon>
    </lineage>
</organism>
<dbReference type="GeneID" id="26258828"/>
<gene>
    <name evidence="1" type="ORF">COCVIDRAFT_88244</name>
</gene>
<dbReference type="HOGENOM" id="CLU_3111844_0_0_1"/>
<protein>
    <submittedName>
        <fullName evidence="1">Uncharacterized protein</fullName>
    </submittedName>
</protein>
<proteinExistence type="predicted"/>
<reference evidence="1 2" key="1">
    <citation type="journal article" date="2013" name="PLoS Genet.">
        <title>Comparative genome structure, secondary metabolite, and effector coding capacity across Cochliobolus pathogens.</title>
        <authorList>
            <person name="Condon B.J."/>
            <person name="Leng Y."/>
            <person name="Wu D."/>
            <person name="Bushley K.E."/>
            <person name="Ohm R.A."/>
            <person name="Otillar R."/>
            <person name="Martin J."/>
            <person name="Schackwitz W."/>
            <person name="Grimwood J."/>
            <person name="MohdZainudin N."/>
            <person name="Xue C."/>
            <person name="Wang R."/>
            <person name="Manning V.A."/>
            <person name="Dhillon B."/>
            <person name="Tu Z.J."/>
            <person name="Steffenson B.J."/>
            <person name="Salamov A."/>
            <person name="Sun H."/>
            <person name="Lowry S."/>
            <person name="LaButti K."/>
            <person name="Han J."/>
            <person name="Copeland A."/>
            <person name="Lindquist E."/>
            <person name="Barry K."/>
            <person name="Schmutz J."/>
            <person name="Baker S.E."/>
            <person name="Ciuffetti L.M."/>
            <person name="Grigoriev I.V."/>
            <person name="Zhong S."/>
            <person name="Turgeon B.G."/>
        </authorList>
    </citation>
    <scope>NUCLEOTIDE SEQUENCE [LARGE SCALE GENOMIC DNA]</scope>
    <source>
        <strain evidence="1 2">FI3</strain>
    </source>
</reference>
<feature type="non-terminal residue" evidence="1">
    <location>
        <position position="1"/>
    </location>
</feature>
<dbReference type="EMBL" id="KI968700">
    <property type="protein sequence ID" value="EUN31186.1"/>
    <property type="molecule type" value="Genomic_DNA"/>
</dbReference>
<name>W7ESY4_BIPV3</name>
<accession>W7ESY4</accession>
<evidence type="ECO:0000313" key="1">
    <source>
        <dbReference type="EMBL" id="EUN31186.1"/>
    </source>
</evidence>
<keyword evidence="2" id="KW-1185">Reference proteome</keyword>
<dbReference type="RefSeq" id="XP_014560800.1">
    <property type="nucleotide sequence ID" value="XM_014705314.1"/>
</dbReference>
<sequence length="51" mass="6002">RLVISLCSHVRMRKSLTLPSVTRLDHCNICYEFTFPVFEVFFKLTISLLNI</sequence>
<dbReference type="AlphaFoldDB" id="W7ESY4"/>
<dbReference type="Proteomes" id="UP000054337">
    <property type="component" value="Unassembled WGS sequence"/>
</dbReference>